<protein>
    <recommendedName>
        <fullName evidence="4">DNA mismatch repair proteins mutS family domain-containing protein</fullName>
    </recommendedName>
</protein>
<dbReference type="GO" id="GO:0005829">
    <property type="term" value="C:cytosol"/>
    <property type="evidence" value="ECO:0007669"/>
    <property type="project" value="TreeGrafter"/>
</dbReference>
<evidence type="ECO:0000313" key="5">
    <source>
        <dbReference type="EMBL" id="SVB39562.1"/>
    </source>
</evidence>
<evidence type="ECO:0000256" key="2">
    <source>
        <dbReference type="ARBA" id="ARBA00022840"/>
    </source>
</evidence>
<feature type="non-terminal residue" evidence="5">
    <location>
        <position position="1"/>
    </location>
</feature>
<keyword evidence="1" id="KW-0547">Nucleotide-binding</keyword>
<evidence type="ECO:0000256" key="3">
    <source>
        <dbReference type="ARBA" id="ARBA00023125"/>
    </source>
</evidence>
<dbReference type="GO" id="GO:0005524">
    <property type="term" value="F:ATP binding"/>
    <property type="evidence" value="ECO:0007669"/>
    <property type="project" value="UniProtKB-KW"/>
</dbReference>
<dbReference type="EMBL" id="UINC01040125">
    <property type="protein sequence ID" value="SVB39562.1"/>
    <property type="molecule type" value="Genomic_DNA"/>
</dbReference>
<dbReference type="AlphaFoldDB" id="A0A382DNE6"/>
<dbReference type="Gene3D" id="3.40.50.300">
    <property type="entry name" value="P-loop containing nucleotide triphosphate hydrolases"/>
    <property type="match status" value="1"/>
</dbReference>
<dbReference type="GO" id="GO:0006298">
    <property type="term" value="P:mismatch repair"/>
    <property type="evidence" value="ECO:0007669"/>
    <property type="project" value="InterPro"/>
</dbReference>
<keyword evidence="2" id="KW-0067">ATP-binding</keyword>
<accession>A0A382DNE6</accession>
<sequence length="295" mass="33026">VKPRFTRNPILKLKKARHPVVEKLLPVTEKFIPNDLKIDIKKNQIHLITGPNMAGKSTYLRQVGLIIIMAQIGCFVPAEKAEIGIVDHLFTRVGASDNLAGGESTFLVEMIEAANILNNATQNSLILLDEVGRGTATFDGLSLAWAITEYLHENPHVAARTLFATHYHELTVLEDTLDRLSNYHASVQEYKDKIIFLRKIILGAGDKSYGIHVAKMAGLPKSIIQRANEILLQHINQSKNNQVQGDISSFNTQELLFDIEEKKLKTELSELDVDSMTPIEALQMLFDLKTKYKSS</sequence>
<dbReference type="InterPro" id="IPR000432">
    <property type="entry name" value="DNA_mismatch_repair_MutS_C"/>
</dbReference>
<feature type="domain" description="DNA mismatch repair proteins mutS family" evidence="4">
    <location>
        <begin position="124"/>
        <end position="140"/>
    </location>
</feature>
<evidence type="ECO:0000259" key="4">
    <source>
        <dbReference type="PROSITE" id="PS00486"/>
    </source>
</evidence>
<dbReference type="InterPro" id="IPR045076">
    <property type="entry name" value="MutS"/>
</dbReference>
<evidence type="ECO:0000256" key="1">
    <source>
        <dbReference type="ARBA" id="ARBA00022741"/>
    </source>
</evidence>
<keyword evidence="3" id="KW-0238">DNA-binding</keyword>
<dbReference type="SMART" id="SM00534">
    <property type="entry name" value="MUTSac"/>
    <property type="match status" value="1"/>
</dbReference>
<dbReference type="SUPFAM" id="SSF52540">
    <property type="entry name" value="P-loop containing nucleoside triphosphate hydrolases"/>
    <property type="match status" value="1"/>
</dbReference>
<reference evidence="5" key="1">
    <citation type="submission" date="2018-05" db="EMBL/GenBank/DDBJ databases">
        <authorList>
            <person name="Lanie J.A."/>
            <person name="Ng W.-L."/>
            <person name="Kazmierczak K.M."/>
            <person name="Andrzejewski T.M."/>
            <person name="Davidsen T.M."/>
            <person name="Wayne K.J."/>
            <person name="Tettelin H."/>
            <person name="Glass J.I."/>
            <person name="Rusch D."/>
            <person name="Podicherti R."/>
            <person name="Tsui H.-C.T."/>
            <person name="Winkler M.E."/>
        </authorList>
    </citation>
    <scope>NUCLEOTIDE SEQUENCE</scope>
</reference>
<dbReference type="CDD" id="cd03284">
    <property type="entry name" value="ABC_MutS1"/>
    <property type="match status" value="1"/>
</dbReference>
<name>A0A382DNE6_9ZZZZ</name>
<dbReference type="PANTHER" id="PTHR11361:SF34">
    <property type="entry name" value="DNA MISMATCH REPAIR PROTEIN MSH1, MITOCHONDRIAL"/>
    <property type="match status" value="1"/>
</dbReference>
<gene>
    <name evidence="5" type="ORF">METZ01_LOCUS192416</name>
</gene>
<dbReference type="InterPro" id="IPR027417">
    <property type="entry name" value="P-loop_NTPase"/>
</dbReference>
<dbReference type="PANTHER" id="PTHR11361">
    <property type="entry name" value="DNA MISMATCH REPAIR PROTEIN MUTS FAMILY MEMBER"/>
    <property type="match status" value="1"/>
</dbReference>
<dbReference type="FunFam" id="3.40.50.300:FF:000870">
    <property type="entry name" value="MutS protein homolog 4"/>
    <property type="match status" value="1"/>
</dbReference>
<proteinExistence type="predicted"/>
<dbReference type="PROSITE" id="PS00486">
    <property type="entry name" value="DNA_MISMATCH_REPAIR_2"/>
    <property type="match status" value="1"/>
</dbReference>
<dbReference type="GO" id="GO:0030983">
    <property type="term" value="F:mismatched DNA binding"/>
    <property type="evidence" value="ECO:0007669"/>
    <property type="project" value="InterPro"/>
</dbReference>
<organism evidence="5">
    <name type="scientific">marine metagenome</name>
    <dbReference type="NCBI Taxonomy" id="408172"/>
    <lineage>
        <taxon>unclassified sequences</taxon>
        <taxon>metagenomes</taxon>
        <taxon>ecological metagenomes</taxon>
    </lineage>
</organism>
<dbReference type="GO" id="GO:0140664">
    <property type="term" value="F:ATP-dependent DNA damage sensor activity"/>
    <property type="evidence" value="ECO:0007669"/>
    <property type="project" value="InterPro"/>
</dbReference>
<dbReference type="Pfam" id="PF00488">
    <property type="entry name" value="MutS_V"/>
    <property type="match status" value="1"/>
</dbReference>